<dbReference type="Gene3D" id="3.90.180.10">
    <property type="entry name" value="Medium-chain alcohol dehydrogenases, catalytic domain"/>
    <property type="match status" value="1"/>
</dbReference>
<dbReference type="Proteomes" id="UP000094960">
    <property type="component" value="Chromosome"/>
</dbReference>
<evidence type="ECO:0000313" key="2">
    <source>
        <dbReference type="Proteomes" id="UP000094960"/>
    </source>
</evidence>
<proteinExistence type="predicted"/>
<evidence type="ECO:0008006" key="3">
    <source>
        <dbReference type="Google" id="ProtNLM"/>
    </source>
</evidence>
<name>A0A1D7YQ25_9ACTN</name>
<dbReference type="SUPFAM" id="SSF51735">
    <property type="entry name" value="NAD(P)-binding Rossmann-fold domains"/>
    <property type="match status" value="1"/>
</dbReference>
<dbReference type="InterPro" id="IPR036291">
    <property type="entry name" value="NAD(P)-bd_dom_sf"/>
</dbReference>
<accession>A0A1D7YQ25</accession>
<keyword evidence="2" id="KW-1185">Reference proteome</keyword>
<reference evidence="2" key="1">
    <citation type="submission" date="2016-09" db="EMBL/GenBank/DDBJ databases">
        <title>Streptomyces puniciscabiei strain:TW1S1 Genome sequencing and assembly.</title>
        <authorList>
            <person name="Kim M.-K."/>
            <person name="Kim S.B."/>
        </authorList>
    </citation>
    <scope>NUCLEOTIDE SEQUENCE [LARGE SCALE GENOMIC DNA]</scope>
    <source>
        <strain evidence="2">TW1S1</strain>
    </source>
</reference>
<organism evidence="1 2">
    <name type="scientific">Streptomyces fodineus</name>
    <dbReference type="NCBI Taxonomy" id="1904616"/>
    <lineage>
        <taxon>Bacteria</taxon>
        <taxon>Bacillati</taxon>
        <taxon>Actinomycetota</taxon>
        <taxon>Actinomycetes</taxon>
        <taxon>Kitasatosporales</taxon>
        <taxon>Streptomycetaceae</taxon>
        <taxon>Streptomyces</taxon>
    </lineage>
</organism>
<gene>
    <name evidence="1" type="ORF">BFF78_36165</name>
</gene>
<evidence type="ECO:0000313" key="1">
    <source>
        <dbReference type="EMBL" id="AOR37529.1"/>
    </source>
</evidence>
<dbReference type="AlphaFoldDB" id="A0A1D7YQ25"/>
<dbReference type="EMBL" id="CP017248">
    <property type="protein sequence ID" value="AOR37529.1"/>
    <property type="molecule type" value="Genomic_DNA"/>
</dbReference>
<dbReference type="KEGG" id="spun:BFF78_36165"/>
<protein>
    <recommendedName>
        <fullName evidence="3">Alcohol dehydrogenase-like C-terminal domain-containing protein</fullName>
    </recommendedName>
</protein>
<sequence length="234" mass="24192">MSLGEAPEGWVLAPAPHGAAFAPSTIGALVVPRRASLPVSAVGRFQLMAAVGLNRLPAATIVQDAVVVGSGPVALGCVLALRRYGAERIRVLTARRYAPIGRAPGVTCVTDVEPASATLVFDATGQPGRAAGLVAAGGTLGILGTPDENAALPALAAHRGGWTIIGMHELAPAPAGAYQQTYTDAVSWLTEHLDPELIASWCRRVPGHLAPRIFELLDQPGRPAEPVVLFEWAA</sequence>
<dbReference type="Gene3D" id="3.40.50.720">
    <property type="entry name" value="NAD(P)-binding Rossmann-like Domain"/>
    <property type="match status" value="1"/>
</dbReference>